<accession>A0A1D3L4D3</accession>
<keyword evidence="1" id="KW-1133">Transmembrane helix</keyword>
<evidence type="ECO:0000313" key="2">
    <source>
        <dbReference type="EMBL" id="SCG86477.1"/>
    </source>
</evidence>
<dbReference type="Proteomes" id="UP000094707">
    <property type="component" value="Chromosome I"/>
</dbReference>
<evidence type="ECO:0000313" key="3">
    <source>
        <dbReference type="Proteomes" id="UP000094707"/>
    </source>
</evidence>
<proteinExistence type="predicted"/>
<reference evidence="2 3" key="1">
    <citation type="submission" date="2016-08" db="EMBL/GenBank/DDBJ databases">
        <authorList>
            <person name="Seilhamer J.J."/>
        </authorList>
    </citation>
    <scope>NUCLEOTIDE SEQUENCE [LARGE SCALE GENOMIC DNA]</scope>
    <source>
        <strain evidence="2">Buetzberg</strain>
    </source>
</reference>
<keyword evidence="3" id="KW-1185">Reference proteome</keyword>
<protein>
    <submittedName>
        <fullName evidence="2">Uncharacterized protein</fullName>
    </submittedName>
</protein>
<dbReference type="PATRIC" id="fig|129848.4.peg.1977"/>
<gene>
    <name evidence="2" type="ORF">MCBB_1929</name>
</gene>
<feature type="transmembrane region" description="Helical" evidence="1">
    <location>
        <begin position="237"/>
        <end position="255"/>
    </location>
</feature>
<feature type="transmembrane region" description="Helical" evidence="1">
    <location>
        <begin position="292"/>
        <end position="314"/>
    </location>
</feature>
<sequence length="315" mass="35190">MTKNSKIHGFGLLAVIFVFLFASISMVSAHQPRLEVGQNATYENAIVVENPEISQAFYGKLSESPNYYKITSDKPFKLYINLLVPASPGISANLVSAEVLNSSGESILLINGTDAQWEPYFEEFGGDYYLKGPEATKNLPSGTYYVRVFNTNNQGKYAIAIGDMESFPIEESLTALVTIPLLKEFFFAKPITTLFLEFLGIIMALGSLMVLLAMLVKARKSKEISEITVKVSGVLKPLIWLGIIITTLMWIYVMYQNPLNMMGIVNSILLMVLIILSWYVGSKTYKMEFGRIPWKSTLITVLLWLLFAFVAIVVI</sequence>
<dbReference type="EMBL" id="LT607756">
    <property type="protein sequence ID" value="SCG86477.1"/>
    <property type="molecule type" value="Genomic_DNA"/>
</dbReference>
<organism evidence="2 3">
    <name type="scientific">Methanobacterium congolense</name>
    <dbReference type="NCBI Taxonomy" id="118062"/>
    <lineage>
        <taxon>Archaea</taxon>
        <taxon>Methanobacteriati</taxon>
        <taxon>Methanobacteriota</taxon>
        <taxon>Methanomada group</taxon>
        <taxon>Methanobacteria</taxon>
        <taxon>Methanobacteriales</taxon>
        <taxon>Methanobacteriaceae</taxon>
        <taxon>Methanobacterium</taxon>
    </lineage>
</organism>
<feature type="transmembrane region" description="Helical" evidence="1">
    <location>
        <begin position="261"/>
        <end position="280"/>
    </location>
</feature>
<dbReference type="Gene3D" id="2.60.120.380">
    <property type="match status" value="1"/>
</dbReference>
<evidence type="ECO:0000256" key="1">
    <source>
        <dbReference type="SAM" id="Phobius"/>
    </source>
</evidence>
<dbReference type="STRING" id="118062.MCBB_1929"/>
<dbReference type="KEGG" id="mcub:MCBB_1929"/>
<keyword evidence="1" id="KW-0472">Membrane</keyword>
<keyword evidence="1" id="KW-0812">Transmembrane</keyword>
<name>A0A1D3L4D3_9EURY</name>
<feature type="transmembrane region" description="Helical" evidence="1">
    <location>
        <begin position="194"/>
        <end position="216"/>
    </location>
</feature>
<dbReference type="OrthoDB" id="81547at2157"/>
<dbReference type="AlphaFoldDB" id="A0A1D3L4D3"/>